<dbReference type="FunFam" id="1.10.290.10:FF:000001">
    <property type="entry name" value="DNA topoisomerase"/>
    <property type="match status" value="1"/>
</dbReference>
<dbReference type="FunFam" id="1.10.460.10:FF:000003">
    <property type="entry name" value="DNA topoisomerase"/>
    <property type="match status" value="1"/>
</dbReference>
<evidence type="ECO:0000256" key="5">
    <source>
        <dbReference type="ARBA" id="ARBA00022771"/>
    </source>
</evidence>
<dbReference type="InterPro" id="IPR013826">
    <property type="entry name" value="Topo_IA_cen_sub3"/>
</dbReference>
<protein>
    <recommendedName>
        <fullName evidence="3 11">DNA topoisomerase</fullName>
        <ecNumber evidence="3 11">5.6.2.1</ecNumber>
    </recommendedName>
</protein>
<dbReference type="AlphaFoldDB" id="A0A7R9QUJ3"/>
<accession>A0A7R9QUJ3</accession>
<evidence type="ECO:0000256" key="4">
    <source>
        <dbReference type="ARBA" id="ARBA00022723"/>
    </source>
</evidence>
<proteinExistence type="inferred from homology"/>
<evidence type="ECO:0000256" key="1">
    <source>
        <dbReference type="ARBA" id="ARBA00000213"/>
    </source>
</evidence>
<dbReference type="CDD" id="cd00186">
    <property type="entry name" value="TOP1Ac"/>
    <property type="match status" value="1"/>
</dbReference>
<keyword evidence="9 11" id="KW-0413">Isomerase</keyword>
<feature type="domain" description="Toprim" evidence="13">
    <location>
        <begin position="1"/>
        <end position="108"/>
    </location>
</feature>
<evidence type="ECO:0000313" key="16">
    <source>
        <dbReference type="Proteomes" id="UP000728032"/>
    </source>
</evidence>
<evidence type="ECO:0000256" key="12">
    <source>
        <dbReference type="SAM" id="MobiDB-lite"/>
    </source>
</evidence>
<dbReference type="SMART" id="SM00436">
    <property type="entry name" value="TOP1Bc"/>
    <property type="match status" value="1"/>
</dbReference>
<dbReference type="GO" id="GO:0006265">
    <property type="term" value="P:DNA topological change"/>
    <property type="evidence" value="ECO:0007669"/>
    <property type="project" value="InterPro"/>
</dbReference>
<dbReference type="Gene3D" id="3.40.50.140">
    <property type="match status" value="1"/>
</dbReference>
<keyword evidence="4" id="KW-0479">Metal-binding</keyword>
<dbReference type="FunFam" id="3.40.50.140:FF:000003">
    <property type="entry name" value="DNA topoisomerase"/>
    <property type="match status" value="1"/>
</dbReference>
<evidence type="ECO:0000256" key="7">
    <source>
        <dbReference type="ARBA" id="ARBA00023029"/>
    </source>
</evidence>
<dbReference type="CDD" id="cd03362">
    <property type="entry name" value="TOPRIM_TopoIA_TopoIII"/>
    <property type="match status" value="1"/>
</dbReference>
<dbReference type="Gene3D" id="2.70.20.10">
    <property type="entry name" value="Topoisomerase I, domain 3"/>
    <property type="match status" value="1"/>
</dbReference>
<evidence type="ECO:0000256" key="2">
    <source>
        <dbReference type="ARBA" id="ARBA00009446"/>
    </source>
</evidence>
<dbReference type="Gene3D" id="1.10.290.10">
    <property type="entry name" value="Topoisomerase I, domain 4"/>
    <property type="match status" value="1"/>
</dbReference>
<dbReference type="OrthoDB" id="430051at2759"/>
<dbReference type="Gene3D" id="1.10.460.10">
    <property type="entry name" value="Topoisomerase I, domain 2"/>
    <property type="match status" value="1"/>
</dbReference>
<evidence type="ECO:0000313" key="15">
    <source>
        <dbReference type="EMBL" id="CAD7658287.1"/>
    </source>
</evidence>
<evidence type="ECO:0000256" key="9">
    <source>
        <dbReference type="ARBA" id="ARBA00023235"/>
    </source>
</evidence>
<feature type="domain" description="Topo IA-type catalytic" evidence="14">
    <location>
        <begin position="126"/>
        <end position="546"/>
    </location>
</feature>
<reference evidence="15" key="1">
    <citation type="submission" date="2020-11" db="EMBL/GenBank/DDBJ databases">
        <authorList>
            <person name="Tran Van P."/>
        </authorList>
    </citation>
    <scope>NUCLEOTIDE SEQUENCE</scope>
</reference>
<feature type="region of interest" description="Disordered" evidence="12">
    <location>
        <begin position="330"/>
        <end position="353"/>
    </location>
</feature>
<name>A0A7R9QUJ3_9ACAR</name>
<dbReference type="Pfam" id="PF01751">
    <property type="entry name" value="Toprim"/>
    <property type="match status" value="1"/>
</dbReference>
<keyword evidence="7 11" id="KW-0799">Topoisomerase</keyword>
<keyword evidence="8 11" id="KW-0238">DNA-binding</keyword>
<dbReference type="GO" id="GO:0003677">
    <property type="term" value="F:DNA binding"/>
    <property type="evidence" value="ECO:0007669"/>
    <property type="project" value="UniProtKB-KW"/>
</dbReference>
<dbReference type="PRINTS" id="PR00417">
    <property type="entry name" value="PRTPISMRASEI"/>
</dbReference>
<dbReference type="InterPro" id="IPR013824">
    <property type="entry name" value="Topo_IA_cen_sub1"/>
</dbReference>
<dbReference type="InterPro" id="IPR013497">
    <property type="entry name" value="Topo_IA_cen"/>
</dbReference>
<keyword evidence="6" id="KW-0862">Zinc</keyword>
<dbReference type="Proteomes" id="UP000728032">
    <property type="component" value="Unassembled WGS sequence"/>
</dbReference>
<sequence length="564" mass="65167">MSVHHNSLGDCQMSFTSVSGHLFNYDFYEDKRKWWSCEPKQLFTAPILQTCSDQNKYIKNTLEREAKRCSVLIIWTDCDREGENIGFEVITVCRAANPRMNIFRAHFSEITIPSITRAFNALIQPNKKVSDAVDVRQKLDLRLGAAFTRFLTLELQKLVPNLKDMYKLVSYGSCQFPTLGFVVDRFKARENFVPQKFWSIDVHYTKDNMNACFNWKRVRVFCEQSCLAVMSKVMDSPEAVVTHINTKRRTKWRPQPMDTVTFERSVSSKLKINAKRAMTVAEKLYTSGFISYPRTETNKFPPELNLVSYCQMQTASPIWGQFAQRVLTNGPNPRNGTKSDQAHPPIHPTKYAPNLNGEEKRIYELIVRHFLATLDKDAVGYETAIEISINEELFALNGLRVEEKNYLEIYTYDKWTDKDIPQFNQNERFIPDSILMTDGQTTAPELLTEAQLIALMEKHGIGTDATHAEHIEKVKDRKYIVETPDRRLKPEGLGIGLVDGYEEIGYQMSKPHLRAALEKDLKAICDGIKNPEEVLNYQIKEYEKVFNESLRHKNKLFEVVVRKI</sequence>
<feature type="compositionally biased region" description="Polar residues" evidence="12">
    <location>
        <begin position="330"/>
        <end position="339"/>
    </location>
</feature>
<comment type="catalytic activity">
    <reaction evidence="1 11">
        <text>ATP-independent breakage of single-stranded DNA, followed by passage and rejoining.</text>
        <dbReference type="EC" id="5.6.2.1"/>
    </reaction>
</comment>
<comment type="function">
    <text evidence="10">Releases the supercoiling and torsional tension of DNA introduced during the DNA replication and transcription by transiently cleaving and rejoining one strand of the DNA duplex. Introduces a single-strand break via transesterification at a target site in duplex DNA. The scissile phosphodiester is attacked by the catalytic tyrosine of the enzyme, resulting in the formation of a DNA-(5'-phosphotyrosyl)-enzyme intermediate and the expulsion of a 3'-OH DNA strand. The free DNA strand than undergoes passage around the unbroken strand thus removing DNA supercoils. Finally, in the religation step, the DNA 3'-OH attacks the covalent intermediate to expel the active-site tyrosine and restore the DNA phosphodiester backbone. Weakly relaxes negative supercoils and displays a distinct preference for binding single-stranded DNA.</text>
</comment>
<dbReference type="GO" id="GO:0031422">
    <property type="term" value="C:RecQ family helicase-topoisomerase III complex"/>
    <property type="evidence" value="ECO:0007669"/>
    <property type="project" value="TreeGrafter"/>
</dbReference>
<dbReference type="EMBL" id="CAJPVJ010014655">
    <property type="protein sequence ID" value="CAG2175473.1"/>
    <property type="molecule type" value="Genomic_DNA"/>
</dbReference>
<evidence type="ECO:0000256" key="10">
    <source>
        <dbReference type="ARBA" id="ARBA00056363"/>
    </source>
</evidence>
<dbReference type="PROSITE" id="PS52039">
    <property type="entry name" value="TOPO_IA_2"/>
    <property type="match status" value="1"/>
</dbReference>
<dbReference type="InterPro" id="IPR003601">
    <property type="entry name" value="Topo_IA_2"/>
</dbReference>
<dbReference type="GO" id="GO:0005634">
    <property type="term" value="C:nucleus"/>
    <property type="evidence" value="ECO:0007669"/>
    <property type="project" value="TreeGrafter"/>
</dbReference>
<dbReference type="PANTHER" id="PTHR11390:SF21">
    <property type="entry name" value="DNA TOPOISOMERASE 3-ALPHA"/>
    <property type="match status" value="1"/>
</dbReference>
<dbReference type="Pfam" id="PF01131">
    <property type="entry name" value="Topoisom_bac"/>
    <property type="match status" value="1"/>
</dbReference>
<evidence type="ECO:0000259" key="13">
    <source>
        <dbReference type="PROSITE" id="PS50880"/>
    </source>
</evidence>
<comment type="similarity">
    <text evidence="2 11">Belongs to the type IA topoisomerase family.</text>
</comment>
<dbReference type="InterPro" id="IPR013825">
    <property type="entry name" value="Topo_IA_cen_sub2"/>
</dbReference>
<dbReference type="GO" id="GO:0006310">
    <property type="term" value="P:DNA recombination"/>
    <property type="evidence" value="ECO:0007669"/>
    <property type="project" value="TreeGrafter"/>
</dbReference>
<evidence type="ECO:0000256" key="3">
    <source>
        <dbReference type="ARBA" id="ARBA00012891"/>
    </source>
</evidence>
<dbReference type="InterPro" id="IPR003602">
    <property type="entry name" value="Topo_IA_DNA-bd_dom"/>
</dbReference>
<evidence type="ECO:0000256" key="11">
    <source>
        <dbReference type="RuleBase" id="RU362092"/>
    </source>
</evidence>
<dbReference type="GO" id="GO:0006281">
    <property type="term" value="P:DNA repair"/>
    <property type="evidence" value="ECO:0007669"/>
    <property type="project" value="TreeGrafter"/>
</dbReference>
<dbReference type="PROSITE" id="PS50880">
    <property type="entry name" value="TOPRIM"/>
    <property type="match status" value="1"/>
</dbReference>
<dbReference type="InterPro" id="IPR023406">
    <property type="entry name" value="Topo_IA_AS"/>
</dbReference>
<dbReference type="GO" id="GO:0008270">
    <property type="term" value="F:zinc ion binding"/>
    <property type="evidence" value="ECO:0007669"/>
    <property type="project" value="UniProtKB-KW"/>
</dbReference>
<dbReference type="PANTHER" id="PTHR11390">
    <property type="entry name" value="PROKARYOTIC DNA TOPOISOMERASE"/>
    <property type="match status" value="1"/>
</dbReference>
<dbReference type="InterPro" id="IPR034144">
    <property type="entry name" value="TOPRIM_TopoIII"/>
</dbReference>
<evidence type="ECO:0000256" key="8">
    <source>
        <dbReference type="ARBA" id="ARBA00023125"/>
    </source>
</evidence>
<dbReference type="InterPro" id="IPR023405">
    <property type="entry name" value="Topo_IA_core_domain"/>
</dbReference>
<dbReference type="GO" id="GO:0003917">
    <property type="term" value="F:DNA topoisomerase type I (single strand cut, ATP-independent) activity"/>
    <property type="evidence" value="ECO:0007669"/>
    <property type="project" value="UniProtKB-EC"/>
</dbReference>
<keyword evidence="5" id="KW-0863">Zinc-finger</keyword>
<comment type="function">
    <text evidence="11">Introduces a single-strand break via transesterification at a target site in duplex DNA. Releases the supercoiling and torsional tension of DNA introduced during the DNA replication and transcription by transiently cleaving and rejoining one strand of the DNA duplex. The scissile phosphodiester is attacked by the catalytic tyrosine of the enzyme, resulting in the formation of a DNA-(5'-phosphotyrosyl)-enzyme intermediate and the expulsion of a 3'-OH DNA strand.</text>
</comment>
<dbReference type="EMBL" id="OC929480">
    <property type="protein sequence ID" value="CAD7658287.1"/>
    <property type="molecule type" value="Genomic_DNA"/>
</dbReference>
<organism evidence="15">
    <name type="scientific">Oppiella nova</name>
    <dbReference type="NCBI Taxonomy" id="334625"/>
    <lineage>
        <taxon>Eukaryota</taxon>
        <taxon>Metazoa</taxon>
        <taxon>Ecdysozoa</taxon>
        <taxon>Arthropoda</taxon>
        <taxon>Chelicerata</taxon>
        <taxon>Arachnida</taxon>
        <taxon>Acari</taxon>
        <taxon>Acariformes</taxon>
        <taxon>Sarcoptiformes</taxon>
        <taxon>Oribatida</taxon>
        <taxon>Brachypylina</taxon>
        <taxon>Oppioidea</taxon>
        <taxon>Oppiidae</taxon>
        <taxon>Oppiella</taxon>
    </lineage>
</organism>
<dbReference type="SMART" id="SM00437">
    <property type="entry name" value="TOP1Ac"/>
    <property type="match status" value="1"/>
</dbReference>
<dbReference type="PROSITE" id="PS00396">
    <property type="entry name" value="TOPO_IA_1"/>
    <property type="match status" value="1"/>
</dbReference>
<dbReference type="EC" id="5.6.2.1" evidence="3 11"/>
<dbReference type="SMART" id="SM00493">
    <property type="entry name" value="TOPRIM"/>
    <property type="match status" value="1"/>
</dbReference>
<evidence type="ECO:0000256" key="6">
    <source>
        <dbReference type="ARBA" id="ARBA00022833"/>
    </source>
</evidence>
<evidence type="ECO:0000259" key="14">
    <source>
        <dbReference type="PROSITE" id="PS52039"/>
    </source>
</evidence>
<dbReference type="InterPro" id="IPR000380">
    <property type="entry name" value="Topo_IA"/>
</dbReference>
<dbReference type="SUPFAM" id="SSF56712">
    <property type="entry name" value="Prokaryotic type I DNA topoisomerase"/>
    <property type="match status" value="1"/>
</dbReference>
<gene>
    <name evidence="15" type="ORF">ONB1V03_LOCUS14910</name>
</gene>
<dbReference type="InterPro" id="IPR006171">
    <property type="entry name" value="TOPRIM_dom"/>
</dbReference>
<keyword evidence="16" id="KW-1185">Reference proteome</keyword>